<dbReference type="PANTHER" id="PTHR45910">
    <property type="entry name" value="N-ALPHA-ACETYLTRANSFERASE 20"/>
    <property type="match status" value="1"/>
</dbReference>
<dbReference type="SUPFAM" id="SSF55729">
    <property type="entry name" value="Acyl-CoA N-acyltransferases (Nat)"/>
    <property type="match status" value="1"/>
</dbReference>
<evidence type="ECO:0000259" key="3">
    <source>
        <dbReference type="PROSITE" id="PS51186"/>
    </source>
</evidence>
<reference evidence="4" key="1">
    <citation type="submission" date="2021-02" db="EMBL/GenBank/DDBJ databases">
        <authorList>
            <person name="Dougan E. K."/>
            <person name="Rhodes N."/>
            <person name="Thang M."/>
            <person name="Chan C."/>
        </authorList>
    </citation>
    <scope>NUCLEOTIDE SEQUENCE</scope>
</reference>
<keyword evidence="5" id="KW-1185">Reference proteome</keyword>
<organism evidence="4 5">
    <name type="scientific">Symbiodinium necroappetens</name>
    <dbReference type="NCBI Taxonomy" id="1628268"/>
    <lineage>
        <taxon>Eukaryota</taxon>
        <taxon>Sar</taxon>
        <taxon>Alveolata</taxon>
        <taxon>Dinophyceae</taxon>
        <taxon>Suessiales</taxon>
        <taxon>Symbiodiniaceae</taxon>
        <taxon>Symbiodinium</taxon>
    </lineage>
</organism>
<dbReference type="InterPro" id="IPR016181">
    <property type="entry name" value="Acyl_CoA_acyltransferase"/>
</dbReference>
<name>A0A812J206_9DINO</name>
<dbReference type="CDD" id="cd04301">
    <property type="entry name" value="NAT_SF"/>
    <property type="match status" value="1"/>
</dbReference>
<dbReference type="OrthoDB" id="10264728at2759"/>
<evidence type="ECO:0000256" key="2">
    <source>
        <dbReference type="ARBA" id="ARBA00023315"/>
    </source>
</evidence>
<evidence type="ECO:0000256" key="1">
    <source>
        <dbReference type="ARBA" id="ARBA00022679"/>
    </source>
</evidence>
<sequence length="176" mass="19888">MTSLRPMMVEDLLHFNAVNLDTWTETFNMNFYFSYLTCWPECCAVAEAIDGSIAGYIIGKVEGSGHEWHGHVSAISVAPEFRRTGVANRLMEYLEEVSEKVHDCYFVDLFVRPTNTAAIKFYEGLGYVVYRTVTGYYSGDEDAYDMRKPLPRDVNRKSVANAGFRISPEALHASTS</sequence>
<keyword evidence="2" id="KW-0012">Acyltransferase</keyword>
<dbReference type="InterPro" id="IPR000182">
    <property type="entry name" value="GNAT_dom"/>
</dbReference>
<dbReference type="GO" id="GO:0004596">
    <property type="term" value="F:protein-N-terminal amino-acid acetyltransferase activity"/>
    <property type="evidence" value="ECO:0007669"/>
    <property type="project" value="TreeGrafter"/>
</dbReference>
<keyword evidence="1" id="KW-0808">Transferase</keyword>
<evidence type="ECO:0000313" key="4">
    <source>
        <dbReference type="EMBL" id="CAE7193263.1"/>
    </source>
</evidence>
<dbReference type="AlphaFoldDB" id="A0A812J206"/>
<dbReference type="GO" id="GO:0031416">
    <property type="term" value="C:NatB complex"/>
    <property type="evidence" value="ECO:0007669"/>
    <property type="project" value="TreeGrafter"/>
</dbReference>
<dbReference type="Pfam" id="PF00583">
    <property type="entry name" value="Acetyltransf_1"/>
    <property type="match status" value="1"/>
</dbReference>
<evidence type="ECO:0000313" key="5">
    <source>
        <dbReference type="Proteomes" id="UP000601435"/>
    </source>
</evidence>
<comment type="caution">
    <text evidence="4">The sequence shown here is derived from an EMBL/GenBank/DDBJ whole genome shotgun (WGS) entry which is preliminary data.</text>
</comment>
<dbReference type="Gene3D" id="3.40.630.30">
    <property type="match status" value="1"/>
</dbReference>
<dbReference type="EMBL" id="CAJNJA010005575">
    <property type="protein sequence ID" value="CAE7193263.1"/>
    <property type="molecule type" value="Genomic_DNA"/>
</dbReference>
<accession>A0A812J206</accession>
<dbReference type="Proteomes" id="UP000601435">
    <property type="component" value="Unassembled WGS sequence"/>
</dbReference>
<dbReference type="PANTHER" id="PTHR45910:SF1">
    <property type="entry name" value="N-ALPHA-ACETYLTRANSFERASE 20"/>
    <property type="match status" value="1"/>
</dbReference>
<dbReference type="PROSITE" id="PS51186">
    <property type="entry name" value="GNAT"/>
    <property type="match status" value="1"/>
</dbReference>
<dbReference type="InterPro" id="IPR051646">
    <property type="entry name" value="NatB_acetyltransferase_subunit"/>
</dbReference>
<proteinExistence type="predicted"/>
<feature type="domain" description="N-acetyltransferase" evidence="3">
    <location>
        <begin position="2"/>
        <end position="151"/>
    </location>
</feature>
<protein>
    <submittedName>
        <fullName evidence="4">Nat5 protein</fullName>
    </submittedName>
</protein>
<gene>
    <name evidence="4" type="primary">nat5</name>
    <name evidence="4" type="ORF">SNEC2469_LOCUS1248</name>
</gene>